<comment type="catalytic activity">
    <reaction evidence="1 10">
        <text>a fatty acyl-[ACP] + phosphate = an acyl phosphate + holo-[ACP]</text>
        <dbReference type="Rhea" id="RHEA:42292"/>
        <dbReference type="Rhea" id="RHEA-COMP:9685"/>
        <dbReference type="Rhea" id="RHEA-COMP:14125"/>
        <dbReference type="ChEBI" id="CHEBI:43474"/>
        <dbReference type="ChEBI" id="CHEBI:59918"/>
        <dbReference type="ChEBI" id="CHEBI:64479"/>
        <dbReference type="ChEBI" id="CHEBI:138651"/>
        <dbReference type="EC" id="2.3.1.274"/>
    </reaction>
</comment>
<organism evidence="11 12">
    <name type="scientific">Thiohalobacter thiocyanaticus</name>
    <dbReference type="NCBI Taxonomy" id="585455"/>
    <lineage>
        <taxon>Bacteria</taxon>
        <taxon>Pseudomonadati</taxon>
        <taxon>Pseudomonadota</taxon>
        <taxon>Gammaproteobacteria</taxon>
        <taxon>Thiohalobacterales</taxon>
        <taxon>Thiohalobacteraceae</taxon>
        <taxon>Thiohalobacter</taxon>
    </lineage>
</organism>
<dbReference type="PANTHER" id="PTHR30100:SF1">
    <property type="entry name" value="PHOSPHATE ACYLTRANSFERASE"/>
    <property type="match status" value="1"/>
</dbReference>
<evidence type="ECO:0000256" key="5">
    <source>
        <dbReference type="ARBA" id="ARBA00023098"/>
    </source>
</evidence>
<evidence type="ECO:0000313" key="12">
    <source>
        <dbReference type="Proteomes" id="UP000287798"/>
    </source>
</evidence>
<comment type="caution">
    <text evidence="11">The sequence shown here is derived from an EMBL/GenBank/DDBJ whole genome shotgun (WGS) entry which is preliminary data.</text>
</comment>
<evidence type="ECO:0000256" key="6">
    <source>
        <dbReference type="ARBA" id="ARBA00023209"/>
    </source>
</evidence>
<keyword evidence="6 10" id="KW-0594">Phospholipid biosynthesis</keyword>
<keyword evidence="12" id="KW-1185">Reference proteome</keyword>
<comment type="function">
    <text evidence="10">Catalyzes the reversible formation of acyl-phosphate (acyl-PO(4)) from acyl-[acyl-carrier-protein] (acyl-ACP). This enzyme utilizes acyl-ACP as fatty acyl donor, but not acyl-CoA.</text>
</comment>
<keyword evidence="7 10" id="KW-1208">Phospholipid metabolism</keyword>
<dbReference type="GO" id="GO:0008654">
    <property type="term" value="P:phospholipid biosynthetic process"/>
    <property type="evidence" value="ECO:0007669"/>
    <property type="project" value="UniProtKB-KW"/>
</dbReference>
<evidence type="ECO:0000256" key="7">
    <source>
        <dbReference type="ARBA" id="ARBA00023264"/>
    </source>
</evidence>
<dbReference type="OrthoDB" id="9806408at2"/>
<evidence type="ECO:0000256" key="2">
    <source>
        <dbReference type="ARBA" id="ARBA00022490"/>
    </source>
</evidence>
<evidence type="ECO:0000256" key="10">
    <source>
        <dbReference type="HAMAP-Rule" id="MF_00019"/>
    </source>
</evidence>
<dbReference type="InterPro" id="IPR003664">
    <property type="entry name" value="FA_synthesis"/>
</dbReference>
<reference evidence="11 12" key="1">
    <citation type="journal article" date="2010" name="Int. J. Syst. Evol. Microbiol.">
        <title>Thiohalobacter thiocyanaticus gen. nov., sp. nov., a moderately halophilic, sulfur-oxidizing gammaproteobacterium from hypersaline lakes, that utilizes thiocyanate.</title>
        <authorList>
            <person name="Sorokin D.Y."/>
            <person name="Kovaleva O.L."/>
            <person name="Tourova T.P."/>
            <person name="Muyzer G."/>
        </authorList>
    </citation>
    <scope>NUCLEOTIDE SEQUENCE [LARGE SCALE GENOMIC DNA]</scope>
    <source>
        <strain evidence="11 12">Hrh1</strain>
    </source>
</reference>
<dbReference type="Gene3D" id="3.40.718.10">
    <property type="entry name" value="Isopropylmalate Dehydrogenase"/>
    <property type="match status" value="1"/>
</dbReference>
<keyword evidence="4 10" id="KW-0808">Transferase</keyword>
<keyword evidence="11" id="KW-0012">Acyltransferase</keyword>
<dbReference type="EMBL" id="QZMU01000001">
    <property type="protein sequence ID" value="RRQ20594.1"/>
    <property type="molecule type" value="Genomic_DNA"/>
</dbReference>
<keyword evidence="3 10" id="KW-0444">Lipid biosynthesis</keyword>
<name>A0A426QFS1_9GAMM</name>
<dbReference type="PIRSF" id="PIRSF002465">
    <property type="entry name" value="Phsphlp_syn_PlsX"/>
    <property type="match status" value="1"/>
</dbReference>
<protein>
    <recommendedName>
        <fullName evidence="8 10">Phosphate acyltransferase</fullName>
        <ecNumber evidence="8 10">2.3.1.274</ecNumber>
    </recommendedName>
    <alternativeName>
        <fullName evidence="10">Acyl-ACP phosphotransacylase</fullName>
    </alternativeName>
    <alternativeName>
        <fullName evidence="10">Acyl-[acyl-carrier-protein]--phosphate acyltransferase</fullName>
    </alternativeName>
    <alternativeName>
        <fullName evidence="10">Phosphate-acyl-ACP acyltransferase</fullName>
    </alternativeName>
</protein>
<dbReference type="AlphaFoldDB" id="A0A426QFS1"/>
<dbReference type="RefSeq" id="WP_125179808.1">
    <property type="nucleotide sequence ID" value="NZ_QZMU01000001.1"/>
</dbReference>
<evidence type="ECO:0000256" key="4">
    <source>
        <dbReference type="ARBA" id="ARBA00022679"/>
    </source>
</evidence>
<accession>A0A426QFS1</accession>
<evidence type="ECO:0000256" key="9">
    <source>
        <dbReference type="ARBA" id="ARBA00046608"/>
    </source>
</evidence>
<keyword evidence="2 10" id="KW-0963">Cytoplasm</keyword>
<dbReference type="GO" id="GO:0006633">
    <property type="term" value="P:fatty acid biosynthetic process"/>
    <property type="evidence" value="ECO:0007669"/>
    <property type="project" value="UniProtKB-UniRule"/>
</dbReference>
<dbReference type="Proteomes" id="UP000287798">
    <property type="component" value="Unassembled WGS sequence"/>
</dbReference>
<comment type="similarity">
    <text evidence="10">Belongs to the PlsX family.</text>
</comment>
<comment type="subcellular location">
    <subcellularLocation>
        <location evidence="10">Cytoplasm</location>
    </subcellularLocation>
    <text evidence="10">Associated with the membrane possibly through PlsY.</text>
</comment>
<gene>
    <name evidence="10 11" type="primary">plsX</name>
    <name evidence="11" type="ORF">D6C00_00405</name>
</gene>
<dbReference type="GO" id="GO:0005737">
    <property type="term" value="C:cytoplasm"/>
    <property type="evidence" value="ECO:0007669"/>
    <property type="project" value="UniProtKB-SubCell"/>
</dbReference>
<dbReference type="PANTHER" id="PTHR30100">
    <property type="entry name" value="FATTY ACID/PHOSPHOLIPID SYNTHESIS PROTEIN PLSX"/>
    <property type="match status" value="1"/>
</dbReference>
<dbReference type="HAMAP" id="MF_00019">
    <property type="entry name" value="PlsX"/>
    <property type="match status" value="1"/>
</dbReference>
<proteinExistence type="inferred from homology"/>
<comment type="subunit">
    <text evidence="9 10">Homodimer. Probably interacts with PlsY.</text>
</comment>
<dbReference type="UniPathway" id="UPA00085"/>
<evidence type="ECO:0000313" key="11">
    <source>
        <dbReference type="EMBL" id="RRQ20594.1"/>
    </source>
</evidence>
<dbReference type="Pfam" id="PF02504">
    <property type="entry name" value="FA_synthesis"/>
    <property type="match status" value="1"/>
</dbReference>
<dbReference type="NCBIfam" id="TIGR00182">
    <property type="entry name" value="plsX"/>
    <property type="match status" value="1"/>
</dbReference>
<keyword evidence="5 10" id="KW-0443">Lipid metabolism</keyword>
<dbReference type="SUPFAM" id="SSF53659">
    <property type="entry name" value="Isocitrate/Isopropylmalate dehydrogenase-like"/>
    <property type="match status" value="1"/>
</dbReference>
<dbReference type="EC" id="2.3.1.274" evidence="8 10"/>
<sequence>MTDRVVISLDAMGGDVGPGAVIPAAVRALSKHPGLELILVGDQAVLEGHLEPHRQLLQSQRLRVHHASEVVEMDELPSRALRFKKDSSMRVAIDLVKDGTAQAAVSAGNTGALMATARYLLKTLPGIDRPAILTAIPSIRGRTLMLDLGANVGCTAEHLFQFAVMGSVLAHAVDGIDAPRVGLLNIGEEEIKGNDQVKEAARLLHDSSLNYVGFVEGDDVYTGDVDVVVCDGFIGNVALKTSEGVAKMIAQFMKEEFTRNPLTRLAGLIALPVIRAFRRRVDPRNYNGASLLGLRGIVIKSHGGADAQAFANAIGVAVKEVEKAVPDRIDHQLEAQLNERQAV</sequence>
<evidence type="ECO:0000256" key="3">
    <source>
        <dbReference type="ARBA" id="ARBA00022516"/>
    </source>
</evidence>
<dbReference type="GO" id="GO:0043811">
    <property type="term" value="F:phosphate:acyl-[acyl carrier protein] acyltransferase activity"/>
    <property type="evidence" value="ECO:0007669"/>
    <property type="project" value="UniProtKB-UniRule"/>
</dbReference>
<comment type="pathway">
    <text evidence="10">Lipid metabolism; phospholipid metabolism.</text>
</comment>
<evidence type="ECO:0000256" key="8">
    <source>
        <dbReference type="ARBA" id="ARBA00024069"/>
    </source>
</evidence>
<evidence type="ECO:0000256" key="1">
    <source>
        <dbReference type="ARBA" id="ARBA00001232"/>
    </source>
</evidence>
<dbReference type="InterPro" id="IPR012281">
    <property type="entry name" value="Phospholipid_synth_PlsX-like"/>
</dbReference>